<dbReference type="Pfam" id="PF00912">
    <property type="entry name" value="Transgly"/>
    <property type="match status" value="1"/>
</dbReference>
<dbReference type="InterPro" id="IPR023346">
    <property type="entry name" value="Lysozyme-like_dom_sf"/>
</dbReference>
<evidence type="ECO:0000259" key="14">
    <source>
        <dbReference type="Pfam" id="PF00912"/>
    </source>
</evidence>
<keyword evidence="12" id="KW-0812">Transmembrane</keyword>
<evidence type="ECO:0000256" key="3">
    <source>
        <dbReference type="ARBA" id="ARBA00007739"/>
    </source>
</evidence>
<evidence type="ECO:0000256" key="6">
    <source>
        <dbReference type="ARBA" id="ARBA00022676"/>
    </source>
</evidence>
<comment type="catalytic activity">
    <reaction evidence="11">
        <text>[GlcNAc-(1-&gt;4)-Mur2Ac(oyl-L-Ala-gamma-D-Glu-L-Lys-D-Ala-D-Ala)](n)-di-trans,octa-cis-undecaprenyl diphosphate + beta-D-GlcNAc-(1-&gt;4)-Mur2Ac(oyl-L-Ala-gamma-D-Glu-L-Lys-D-Ala-D-Ala)-di-trans,octa-cis-undecaprenyl diphosphate = [GlcNAc-(1-&gt;4)-Mur2Ac(oyl-L-Ala-gamma-D-Glu-L-Lys-D-Ala-D-Ala)](n+1)-di-trans,octa-cis-undecaprenyl diphosphate + di-trans,octa-cis-undecaprenyl diphosphate + H(+)</text>
        <dbReference type="Rhea" id="RHEA:23708"/>
        <dbReference type="Rhea" id="RHEA-COMP:9602"/>
        <dbReference type="Rhea" id="RHEA-COMP:9603"/>
        <dbReference type="ChEBI" id="CHEBI:15378"/>
        <dbReference type="ChEBI" id="CHEBI:58405"/>
        <dbReference type="ChEBI" id="CHEBI:60033"/>
        <dbReference type="ChEBI" id="CHEBI:78435"/>
        <dbReference type="EC" id="2.4.99.28"/>
    </reaction>
</comment>
<keyword evidence="7" id="KW-0808">Transferase</keyword>
<dbReference type="Gene3D" id="1.10.3810.10">
    <property type="entry name" value="Biosynthetic peptidoglycan transglycosylase-like"/>
    <property type="match status" value="1"/>
</dbReference>
<dbReference type="PANTHER" id="PTHR32282">
    <property type="entry name" value="BINDING PROTEIN TRANSPEPTIDASE, PUTATIVE-RELATED"/>
    <property type="match status" value="1"/>
</dbReference>
<dbReference type="EC" id="2.4.99.28" evidence="10"/>
<dbReference type="OrthoDB" id="9766909at2"/>
<keyword evidence="8" id="KW-0378">Hydrolase</keyword>
<keyword evidence="5" id="KW-0645">Protease</keyword>
<organism evidence="15 16">
    <name type="scientific">Rubritalea squalenifaciens DSM 18772</name>
    <dbReference type="NCBI Taxonomy" id="1123071"/>
    <lineage>
        <taxon>Bacteria</taxon>
        <taxon>Pseudomonadati</taxon>
        <taxon>Verrucomicrobiota</taxon>
        <taxon>Verrucomicrobiia</taxon>
        <taxon>Verrucomicrobiales</taxon>
        <taxon>Rubritaleaceae</taxon>
        <taxon>Rubritalea</taxon>
    </lineage>
</organism>
<comment type="pathway">
    <text evidence="1">Cell wall biogenesis; peptidoglycan biosynthesis.</text>
</comment>
<dbReference type="PANTHER" id="PTHR32282:SF15">
    <property type="entry name" value="PENICILLIN-BINDING PROTEIN 1C"/>
    <property type="match status" value="1"/>
</dbReference>
<protein>
    <recommendedName>
        <fullName evidence="10">peptidoglycan glycosyltransferase</fullName>
        <ecNumber evidence="10">2.4.99.28</ecNumber>
    </recommendedName>
</protein>
<dbReference type="InterPro" id="IPR012338">
    <property type="entry name" value="Beta-lactam/transpept-like"/>
</dbReference>
<keyword evidence="4" id="KW-0121">Carboxypeptidase</keyword>
<dbReference type="RefSeq" id="WP_143183612.1">
    <property type="nucleotide sequence ID" value="NZ_FQYR01000003.1"/>
</dbReference>
<comment type="similarity">
    <text evidence="3">In the N-terminal section; belongs to the glycosyltransferase 51 family.</text>
</comment>
<feature type="transmembrane region" description="Helical" evidence="12">
    <location>
        <begin position="27"/>
        <end position="46"/>
    </location>
</feature>
<evidence type="ECO:0000256" key="12">
    <source>
        <dbReference type="SAM" id="Phobius"/>
    </source>
</evidence>
<name>A0A1M6J9I2_9BACT</name>
<reference evidence="15 16" key="1">
    <citation type="submission" date="2016-11" db="EMBL/GenBank/DDBJ databases">
        <authorList>
            <person name="Jaros S."/>
            <person name="Januszkiewicz K."/>
            <person name="Wedrychowicz H."/>
        </authorList>
    </citation>
    <scope>NUCLEOTIDE SEQUENCE [LARGE SCALE GENOMIC DNA]</scope>
    <source>
        <strain evidence="15 16">DSM 18772</strain>
    </source>
</reference>
<dbReference type="InterPro" id="IPR001460">
    <property type="entry name" value="PCN-bd_Tpept"/>
</dbReference>
<feature type="domain" description="Penicillin-binding protein transpeptidase" evidence="13">
    <location>
        <begin position="327"/>
        <end position="593"/>
    </location>
</feature>
<keyword evidence="9" id="KW-0511">Multifunctional enzyme</keyword>
<dbReference type="GO" id="GO:0008955">
    <property type="term" value="F:peptidoglycan glycosyltransferase activity"/>
    <property type="evidence" value="ECO:0007669"/>
    <property type="project" value="UniProtKB-EC"/>
</dbReference>
<sequence>MYDHCHIAQGLRPVEAKKRRGRQLPRLLLHGSAIGAFIALIGWYLLPFAFPYNKPALSGPAPSVLILDREGRPLHHSPREDYYRHRHSLLEGIPQTLIEATLAAEDKRFYNHGGIDVFANIRAIKDSLTAGHFVSGASTITQQTVKLTSGVPPRTLKTKFIEALTARHLEMSEDKDTILAAYFNHLDYGNRTQGPQQAALHYFNKSLNDLSLAEYALLAGLPQAPSRHNPRRNPKNALERRNWVLDRMQIIYSIPAERIARAKSEPLELIPYKTHTKAQQLSQLVLPHRKEKSPHIQTTIKLEHQETARQLLQQELGLLKDKEVHHGAAVIIHNETGEILALVGTKDFSLSQINAALTPRSPGSALKPFTYLLAFENAGMSPATIVPDIPTSYAGIRGPEEVVNYDRQHHGPVTIYKALGNSLNVPAVRVLNDIGGPERLLTLLTSLGITTLDQPASTYGLGLTLGSGEVTLLEATNAFATIARLGLYTDTHITPANSVTHYKRLFSPESAYLVASVMADNNARLEGFGMHSNLHLPFPCAVKTGTSSDFRDNFCIGFTADFTVGVWVGNLDNRPMKGISGVTGAGPVFKKLMLAIHEKTEPSWLTKPARVSPVSVDPATGKRLSKGHPRYPLAIHTFSHIQYLPQQAGLSDYSENGDVYLDSRYHEWMQERPEGPYTASHTREIQEAFRVLSPARDATYLLDPDLPDHGAYLPLISNIPENTVWFSNTLRIINHEGKLTALLTEGMHSLTATNSKTGETQTLTFQVDSL</sequence>
<dbReference type="STRING" id="1123071.SAMN02745181_2049"/>
<evidence type="ECO:0000313" key="15">
    <source>
        <dbReference type="EMBL" id="SHJ43272.1"/>
    </source>
</evidence>
<accession>A0A1M6J9I2</accession>
<gene>
    <name evidence="15" type="ORF">SAMN02745181_2049</name>
</gene>
<dbReference type="Pfam" id="PF00905">
    <property type="entry name" value="Transpeptidase"/>
    <property type="match status" value="1"/>
</dbReference>
<dbReference type="GO" id="GO:0006508">
    <property type="term" value="P:proteolysis"/>
    <property type="evidence" value="ECO:0007669"/>
    <property type="project" value="UniProtKB-KW"/>
</dbReference>
<dbReference type="SUPFAM" id="SSF53955">
    <property type="entry name" value="Lysozyme-like"/>
    <property type="match status" value="1"/>
</dbReference>
<dbReference type="GO" id="GO:0004180">
    <property type="term" value="F:carboxypeptidase activity"/>
    <property type="evidence" value="ECO:0007669"/>
    <property type="project" value="UniProtKB-KW"/>
</dbReference>
<dbReference type="GO" id="GO:0009252">
    <property type="term" value="P:peptidoglycan biosynthetic process"/>
    <property type="evidence" value="ECO:0007669"/>
    <property type="project" value="TreeGrafter"/>
</dbReference>
<feature type="domain" description="Glycosyl transferase family 51" evidence="14">
    <location>
        <begin position="84"/>
        <end position="249"/>
    </location>
</feature>
<keyword evidence="12" id="KW-1133">Transmembrane helix</keyword>
<dbReference type="Proteomes" id="UP000184510">
    <property type="component" value="Unassembled WGS sequence"/>
</dbReference>
<dbReference type="FunCoup" id="A0A1M6J9I2">
    <property type="interactions" value="92"/>
</dbReference>
<dbReference type="InterPro" id="IPR036950">
    <property type="entry name" value="PBP_transglycosylase"/>
</dbReference>
<evidence type="ECO:0000256" key="7">
    <source>
        <dbReference type="ARBA" id="ARBA00022679"/>
    </source>
</evidence>
<dbReference type="EMBL" id="FQYR01000003">
    <property type="protein sequence ID" value="SHJ43272.1"/>
    <property type="molecule type" value="Genomic_DNA"/>
</dbReference>
<dbReference type="InterPro" id="IPR050396">
    <property type="entry name" value="Glycosyltr_51/Transpeptidase"/>
</dbReference>
<dbReference type="SUPFAM" id="SSF56601">
    <property type="entry name" value="beta-lactamase/transpeptidase-like"/>
    <property type="match status" value="1"/>
</dbReference>
<evidence type="ECO:0000313" key="16">
    <source>
        <dbReference type="Proteomes" id="UP000184510"/>
    </source>
</evidence>
<keyword evidence="6" id="KW-0328">Glycosyltransferase</keyword>
<keyword evidence="16" id="KW-1185">Reference proteome</keyword>
<evidence type="ECO:0000256" key="9">
    <source>
        <dbReference type="ARBA" id="ARBA00023268"/>
    </source>
</evidence>
<dbReference type="AlphaFoldDB" id="A0A1M6J9I2"/>
<dbReference type="InParanoid" id="A0A1M6J9I2"/>
<evidence type="ECO:0000256" key="5">
    <source>
        <dbReference type="ARBA" id="ARBA00022670"/>
    </source>
</evidence>
<evidence type="ECO:0000256" key="10">
    <source>
        <dbReference type="ARBA" id="ARBA00044770"/>
    </source>
</evidence>
<dbReference type="GO" id="GO:0030288">
    <property type="term" value="C:outer membrane-bounded periplasmic space"/>
    <property type="evidence" value="ECO:0007669"/>
    <property type="project" value="TreeGrafter"/>
</dbReference>
<evidence type="ECO:0000256" key="1">
    <source>
        <dbReference type="ARBA" id="ARBA00004752"/>
    </source>
</evidence>
<dbReference type="Gene3D" id="3.40.710.10">
    <property type="entry name" value="DD-peptidase/beta-lactamase superfamily"/>
    <property type="match status" value="1"/>
</dbReference>
<comment type="similarity">
    <text evidence="2">In the C-terminal section; belongs to the transpeptidase family.</text>
</comment>
<evidence type="ECO:0000256" key="8">
    <source>
        <dbReference type="ARBA" id="ARBA00022801"/>
    </source>
</evidence>
<evidence type="ECO:0000256" key="11">
    <source>
        <dbReference type="ARBA" id="ARBA00049902"/>
    </source>
</evidence>
<dbReference type="InterPro" id="IPR001264">
    <property type="entry name" value="Glyco_trans_51"/>
</dbReference>
<evidence type="ECO:0000256" key="4">
    <source>
        <dbReference type="ARBA" id="ARBA00022645"/>
    </source>
</evidence>
<dbReference type="GO" id="GO:0008658">
    <property type="term" value="F:penicillin binding"/>
    <property type="evidence" value="ECO:0007669"/>
    <property type="project" value="InterPro"/>
</dbReference>
<keyword evidence="12" id="KW-0472">Membrane</keyword>
<proteinExistence type="inferred from homology"/>
<evidence type="ECO:0000256" key="2">
    <source>
        <dbReference type="ARBA" id="ARBA00007090"/>
    </source>
</evidence>
<evidence type="ECO:0000259" key="13">
    <source>
        <dbReference type="Pfam" id="PF00905"/>
    </source>
</evidence>